<gene>
    <name evidence="2" type="ORF">IAC57_02025</name>
</gene>
<reference evidence="2" key="2">
    <citation type="journal article" date="2021" name="PeerJ">
        <title>Extensive microbial diversity within the chicken gut microbiome revealed by metagenomics and culture.</title>
        <authorList>
            <person name="Gilroy R."/>
            <person name="Ravi A."/>
            <person name="Getino M."/>
            <person name="Pursley I."/>
            <person name="Horton D.L."/>
            <person name="Alikhan N.F."/>
            <person name="Baker D."/>
            <person name="Gharbi K."/>
            <person name="Hall N."/>
            <person name="Watson M."/>
            <person name="Adriaenssens E.M."/>
            <person name="Foster-Nyarko E."/>
            <person name="Jarju S."/>
            <person name="Secka A."/>
            <person name="Antonio M."/>
            <person name="Oren A."/>
            <person name="Chaudhuri R.R."/>
            <person name="La Ragione R."/>
            <person name="Hildebrand F."/>
            <person name="Pallen M.J."/>
        </authorList>
    </citation>
    <scope>NUCLEOTIDE SEQUENCE</scope>
    <source>
        <strain evidence="2">11687</strain>
    </source>
</reference>
<comment type="caution">
    <text evidence="2">The sequence shown here is derived from an EMBL/GenBank/DDBJ whole genome shotgun (WGS) entry which is preliminary data.</text>
</comment>
<sequence length="574" mass="65252">MKKKIMTVFLACAMGFTAAACSTRNPGSSEDPFANEQIDQSRTQLYVYNFNGGYGADWLNSVKIRYEELHKDDVYEEGKKGIQIYVTNKKESIETLTNSILDNREEVYFTEYAYYYTLKAAGVLGDITEAVTADLSAYGDEAGSTIESKLTQEQKNYYGLKENGETHYYALPHYSGYSGLIYNVDLFEDRGYYFVDNPVVNENSPIEDYFIYNDDDKRSAGPDGEYNTSDDGLPSTYEEFFMLCEYIQSGGETPVVWTGANYKDYLNNLLQALVADYEGLDQMMLNYTLGTGDVTTATDLGTVVNGEFVEDAEDTVITTSNAAEIFRQAGKYYGLEFLETLADTDRYHNSLAFNSGYSHMNAQEDFLYAGHDTVTAPIAMLCDGIWWESEATTTFNEMTDSQGQSFSKMNRKFAFMPLPKASEEKVAEKSSTLFDHIYSLCFMKANVEDWKKPIVYDFIKFVNSDASLVDFTQITNTPKALEYTMKEEEMSKMSYFGRSVMELKQKSEIVYPYSTNSVYVNSQSRFGTHSMYYSKLTSNYQFAAEAMHDAGVSAAQYFSGMYQYYLEDWRTILQ</sequence>
<dbReference type="Proteomes" id="UP000824081">
    <property type="component" value="Unassembled WGS sequence"/>
</dbReference>
<accession>A0A9D1MF03</accession>
<evidence type="ECO:0000313" key="2">
    <source>
        <dbReference type="EMBL" id="HIU58857.1"/>
    </source>
</evidence>
<dbReference type="EMBL" id="DVMZ01000056">
    <property type="protein sequence ID" value="HIU58857.1"/>
    <property type="molecule type" value="Genomic_DNA"/>
</dbReference>
<keyword evidence="1" id="KW-0732">Signal</keyword>
<evidence type="ECO:0000313" key="3">
    <source>
        <dbReference type="Proteomes" id="UP000824081"/>
    </source>
</evidence>
<feature type="chain" id="PRO_5038425673" description="Extracellular solute-binding protein" evidence="1">
    <location>
        <begin position="20"/>
        <end position="574"/>
    </location>
</feature>
<name>A0A9D1MF03_9FIRM</name>
<protein>
    <recommendedName>
        <fullName evidence="4">Extracellular solute-binding protein</fullName>
    </recommendedName>
</protein>
<evidence type="ECO:0008006" key="4">
    <source>
        <dbReference type="Google" id="ProtNLM"/>
    </source>
</evidence>
<reference evidence="2" key="1">
    <citation type="submission" date="2020-10" db="EMBL/GenBank/DDBJ databases">
        <authorList>
            <person name="Gilroy R."/>
        </authorList>
    </citation>
    <scope>NUCLEOTIDE SEQUENCE</scope>
    <source>
        <strain evidence="2">11687</strain>
    </source>
</reference>
<feature type="signal peptide" evidence="1">
    <location>
        <begin position="1"/>
        <end position="19"/>
    </location>
</feature>
<dbReference type="SUPFAM" id="SSF53850">
    <property type="entry name" value="Periplasmic binding protein-like II"/>
    <property type="match status" value="1"/>
</dbReference>
<dbReference type="AlphaFoldDB" id="A0A9D1MF03"/>
<evidence type="ECO:0000256" key="1">
    <source>
        <dbReference type="SAM" id="SignalP"/>
    </source>
</evidence>
<organism evidence="2 3">
    <name type="scientific">Candidatus Scatosoma pullistercoris</name>
    <dbReference type="NCBI Taxonomy" id="2840934"/>
    <lineage>
        <taxon>Bacteria</taxon>
        <taxon>Bacillati</taxon>
        <taxon>Bacillota</taxon>
        <taxon>Clostridia</taxon>
        <taxon>Candidatus Scatosoma</taxon>
    </lineage>
</organism>
<dbReference type="PROSITE" id="PS51257">
    <property type="entry name" value="PROKAR_LIPOPROTEIN"/>
    <property type="match status" value="1"/>
</dbReference>
<dbReference type="Gene3D" id="3.40.190.10">
    <property type="entry name" value="Periplasmic binding protein-like II"/>
    <property type="match status" value="1"/>
</dbReference>
<proteinExistence type="predicted"/>